<reference evidence="2 3" key="1">
    <citation type="submission" date="2020-04" db="EMBL/GenBank/DDBJ databases">
        <authorList>
            <person name="De Canck E."/>
        </authorList>
    </citation>
    <scope>NUCLEOTIDE SEQUENCE [LARGE SCALE GENOMIC DNA]</scope>
    <source>
        <strain evidence="2 3">LMG 28688</strain>
    </source>
</reference>
<evidence type="ECO:0000313" key="3">
    <source>
        <dbReference type="Proteomes" id="UP000494119"/>
    </source>
</evidence>
<evidence type="ECO:0000259" key="1">
    <source>
        <dbReference type="Pfam" id="PF12728"/>
    </source>
</evidence>
<dbReference type="InterPro" id="IPR041657">
    <property type="entry name" value="HTH_17"/>
</dbReference>
<keyword evidence="3" id="KW-1185">Reference proteome</keyword>
<dbReference type="Pfam" id="PF12728">
    <property type="entry name" value="HTH_17"/>
    <property type="match status" value="1"/>
</dbReference>
<sequence>MNALFWVMGRVDGRLVLNIEEVADTIGLEVQTVYNQLGAGAFPIPMRKQGKRWFADARDVAEYLDAQRELARQAHDALRKRMGIAA</sequence>
<dbReference type="EMBL" id="CADIKL010000003">
    <property type="protein sequence ID" value="CAB3779228.1"/>
    <property type="molecule type" value="Genomic_DNA"/>
</dbReference>
<proteinExistence type="predicted"/>
<protein>
    <recommendedName>
        <fullName evidence="1">Helix-turn-helix domain-containing protein</fullName>
    </recommendedName>
</protein>
<dbReference type="AlphaFoldDB" id="A0A6J5FF86"/>
<dbReference type="SUPFAM" id="SSF46955">
    <property type="entry name" value="Putative DNA-binding domain"/>
    <property type="match status" value="1"/>
</dbReference>
<dbReference type="Proteomes" id="UP000494119">
    <property type="component" value="Unassembled WGS sequence"/>
</dbReference>
<evidence type="ECO:0000313" key="2">
    <source>
        <dbReference type="EMBL" id="CAB3779228.1"/>
    </source>
</evidence>
<accession>A0A6J5FF86</accession>
<dbReference type="RefSeq" id="WP_246282184.1">
    <property type="nucleotide sequence ID" value="NZ_CADIKL010000003.1"/>
</dbReference>
<organism evidence="2 3">
    <name type="scientific">Paraburkholderia caffeinitolerans</name>
    <dbReference type="NCBI Taxonomy" id="1723730"/>
    <lineage>
        <taxon>Bacteria</taxon>
        <taxon>Pseudomonadati</taxon>
        <taxon>Pseudomonadota</taxon>
        <taxon>Betaproteobacteria</taxon>
        <taxon>Burkholderiales</taxon>
        <taxon>Burkholderiaceae</taxon>
        <taxon>Paraburkholderia</taxon>
    </lineage>
</organism>
<feature type="domain" description="Helix-turn-helix" evidence="1">
    <location>
        <begin position="16"/>
        <end position="68"/>
    </location>
</feature>
<gene>
    <name evidence="2" type="ORF">LMG28688_00771</name>
</gene>
<dbReference type="InterPro" id="IPR009061">
    <property type="entry name" value="DNA-bd_dom_put_sf"/>
</dbReference>
<name>A0A6J5FF86_9BURK</name>